<dbReference type="Proteomes" id="UP000054359">
    <property type="component" value="Unassembled WGS sequence"/>
</dbReference>
<dbReference type="AlphaFoldDB" id="A0A087TJ82"/>
<dbReference type="InterPro" id="IPR006578">
    <property type="entry name" value="MADF-dom"/>
</dbReference>
<feature type="region of interest" description="Disordered" evidence="1">
    <location>
        <begin position="52"/>
        <end position="106"/>
    </location>
</feature>
<proteinExistence type="predicted"/>
<feature type="compositionally biased region" description="Basic and acidic residues" evidence="1">
    <location>
        <begin position="75"/>
        <end position="86"/>
    </location>
</feature>
<dbReference type="EMBL" id="KK115465">
    <property type="protein sequence ID" value="KFM65171.1"/>
    <property type="molecule type" value="Genomic_DNA"/>
</dbReference>
<feature type="domain" description="MADF" evidence="2">
    <location>
        <begin position="14"/>
        <end position="50"/>
    </location>
</feature>
<feature type="compositionally biased region" description="Acidic residues" evidence="1">
    <location>
        <begin position="64"/>
        <end position="74"/>
    </location>
</feature>
<sequence length="106" mass="12600">MAMQRWTDDQIFQLIDFYRENNALWNTNNSNYKNKKFKDSLILNLNDTAQKRGMEEDSRCSYEMPEDEDFETDDIEKSQKISELHDTPTTTNSSKKQKHEHIFTAA</sequence>
<dbReference type="Pfam" id="PF10545">
    <property type="entry name" value="MADF_DNA_bdg"/>
    <property type="match status" value="1"/>
</dbReference>
<reference evidence="3 4" key="1">
    <citation type="submission" date="2013-11" db="EMBL/GenBank/DDBJ databases">
        <title>Genome sequencing of Stegodyphus mimosarum.</title>
        <authorList>
            <person name="Bechsgaard J."/>
        </authorList>
    </citation>
    <scope>NUCLEOTIDE SEQUENCE [LARGE SCALE GENOMIC DNA]</scope>
</reference>
<feature type="non-terminal residue" evidence="3">
    <location>
        <position position="106"/>
    </location>
</feature>
<accession>A0A087TJ82</accession>
<gene>
    <name evidence="3" type="ORF">X975_23028</name>
</gene>
<name>A0A087TJ82_STEMI</name>
<keyword evidence="4" id="KW-1185">Reference proteome</keyword>
<dbReference type="OrthoDB" id="10051975at2759"/>
<protein>
    <recommendedName>
        <fullName evidence="2">MADF domain-containing protein</fullName>
    </recommendedName>
</protein>
<evidence type="ECO:0000256" key="1">
    <source>
        <dbReference type="SAM" id="MobiDB-lite"/>
    </source>
</evidence>
<organism evidence="3 4">
    <name type="scientific">Stegodyphus mimosarum</name>
    <name type="common">African social velvet spider</name>
    <dbReference type="NCBI Taxonomy" id="407821"/>
    <lineage>
        <taxon>Eukaryota</taxon>
        <taxon>Metazoa</taxon>
        <taxon>Ecdysozoa</taxon>
        <taxon>Arthropoda</taxon>
        <taxon>Chelicerata</taxon>
        <taxon>Arachnida</taxon>
        <taxon>Araneae</taxon>
        <taxon>Araneomorphae</taxon>
        <taxon>Entelegynae</taxon>
        <taxon>Eresoidea</taxon>
        <taxon>Eresidae</taxon>
        <taxon>Stegodyphus</taxon>
    </lineage>
</organism>
<evidence type="ECO:0000259" key="2">
    <source>
        <dbReference type="Pfam" id="PF10545"/>
    </source>
</evidence>
<evidence type="ECO:0000313" key="3">
    <source>
        <dbReference type="EMBL" id="KFM65171.1"/>
    </source>
</evidence>
<evidence type="ECO:0000313" key="4">
    <source>
        <dbReference type="Proteomes" id="UP000054359"/>
    </source>
</evidence>